<keyword evidence="2" id="KW-1185">Reference proteome</keyword>
<dbReference type="EMBL" id="NBNE01001315">
    <property type="protein sequence ID" value="OWZ14539.1"/>
    <property type="molecule type" value="Genomic_DNA"/>
</dbReference>
<keyword evidence="1" id="KW-0695">RNA-directed DNA polymerase</keyword>
<gene>
    <name evidence="1" type="ORF">PHMEG_00011966</name>
</gene>
<keyword evidence="1" id="KW-0808">Transferase</keyword>
<dbReference type="InterPro" id="IPR043502">
    <property type="entry name" value="DNA/RNA_pol_sf"/>
</dbReference>
<evidence type="ECO:0000313" key="1">
    <source>
        <dbReference type="EMBL" id="OWZ14539.1"/>
    </source>
</evidence>
<protein>
    <submittedName>
        <fullName evidence="1">Reverse transcriptase</fullName>
    </submittedName>
</protein>
<name>A0A225WBM2_9STRA</name>
<organism evidence="1 2">
    <name type="scientific">Phytophthora megakarya</name>
    <dbReference type="NCBI Taxonomy" id="4795"/>
    <lineage>
        <taxon>Eukaryota</taxon>
        <taxon>Sar</taxon>
        <taxon>Stramenopiles</taxon>
        <taxon>Oomycota</taxon>
        <taxon>Peronosporomycetes</taxon>
        <taxon>Peronosporales</taxon>
        <taxon>Peronosporaceae</taxon>
        <taxon>Phytophthora</taxon>
    </lineage>
</organism>
<dbReference type="GO" id="GO:0003964">
    <property type="term" value="F:RNA-directed DNA polymerase activity"/>
    <property type="evidence" value="ECO:0007669"/>
    <property type="project" value="UniProtKB-KW"/>
</dbReference>
<dbReference type="PANTHER" id="PTHR37984">
    <property type="entry name" value="PROTEIN CBG26694"/>
    <property type="match status" value="1"/>
</dbReference>
<accession>A0A225WBM2</accession>
<dbReference type="AlphaFoldDB" id="A0A225WBM2"/>
<dbReference type="SUPFAM" id="SSF56672">
    <property type="entry name" value="DNA/RNA polymerases"/>
    <property type="match status" value="1"/>
</dbReference>
<dbReference type="Proteomes" id="UP000198211">
    <property type="component" value="Unassembled WGS sequence"/>
</dbReference>
<sequence length="132" mass="15323">MNGVDIWICIDYRLVNNFIQMSSYPLPLIDGLLVGFALVHEPGYGQRVWAIKMTERSKLISAFVSPFGHFQWIRMPFGLKNAPLIYRQMINNCLLPPEEEAEVDQEFLDYLHLDPQSVMVVKTIILCDYCRL</sequence>
<dbReference type="Gene3D" id="3.10.10.10">
    <property type="entry name" value="HIV Type 1 Reverse Transcriptase, subunit A, domain 1"/>
    <property type="match status" value="1"/>
</dbReference>
<comment type="caution">
    <text evidence="1">The sequence shown here is derived from an EMBL/GenBank/DDBJ whole genome shotgun (WGS) entry which is preliminary data.</text>
</comment>
<dbReference type="PANTHER" id="PTHR37984:SF5">
    <property type="entry name" value="PROTEIN NYNRIN-LIKE"/>
    <property type="match status" value="1"/>
</dbReference>
<evidence type="ECO:0000313" key="2">
    <source>
        <dbReference type="Proteomes" id="UP000198211"/>
    </source>
</evidence>
<reference evidence="2" key="1">
    <citation type="submission" date="2017-03" db="EMBL/GenBank/DDBJ databases">
        <title>Phytopthora megakarya and P. palmivora, two closely related causual agents of cacao black pod achieved similar genome size and gene model numbers by different mechanisms.</title>
        <authorList>
            <person name="Ali S."/>
            <person name="Shao J."/>
            <person name="Larry D.J."/>
            <person name="Kronmiller B."/>
            <person name="Shen D."/>
            <person name="Strem M.D."/>
            <person name="Melnick R.L."/>
            <person name="Guiltinan M.J."/>
            <person name="Tyler B.M."/>
            <person name="Meinhardt L.W."/>
            <person name="Bailey B.A."/>
        </authorList>
    </citation>
    <scope>NUCLEOTIDE SEQUENCE [LARGE SCALE GENOMIC DNA]</scope>
    <source>
        <strain evidence="2">zdho120</strain>
    </source>
</reference>
<proteinExistence type="predicted"/>
<keyword evidence="1" id="KW-0548">Nucleotidyltransferase</keyword>
<dbReference type="Gene3D" id="3.30.70.270">
    <property type="match status" value="1"/>
</dbReference>
<dbReference type="OrthoDB" id="8056540at2759"/>
<dbReference type="InterPro" id="IPR043128">
    <property type="entry name" value="Rev_trsase/Diguanyl_cyclase"/>
</dbReference>
<dbReference type="InterPro" id="IPR050951">
    <property type="entry name" value="Retrovirus_Pol_polyprotein"/>
</dbReference>